<evidence type="ECO:0000313" key="3">
    <source>
        <dbReference type="Proteomes" id="UP000008703"/>
    </source>
</evidence>
<evidence type="ECO:0000313" key="2">
    <source>
        <dbReference type="EMBL" id="AEM88832.1"/>
    </source>
</evidence>
<keyword evidence="3" id="KW-1185">Reference proteome</keyword>
<feature type="region of interest" description="Disordered" evidence="1">
    <location>
        <begin position="1"/>
        <end position="24"/>
    </location>
</feature>
<organism evidence="2 3">
    <name type="scientific">Streptomyces violaceusniger (strain Tu 4113)</name>
    <dbReference type="NCBI Taxonomy" id="653045"/>
    <lineage>
        <taxon>Bacteria</taxon>
        <taxon>Bacillati</taxon>
        <taxon>Actinomycetota</taxon>
        <taxon>Actinomycetes</taxon>
        <taxon>Kitasatosporales</taxon>
        <taxon>Streptomycetaceae</taxon>
        <taxon>Streptomyces</taxon>
        <taxon>Streptomyces violaceusniger group</taxon>
    </lineage>
</organism>
<name>G2PHN1_STRV4</name>
<geneLocation type="plasmid" evidence="2 3">
    <name>pSTRVI02</name>
</geneLocation>
<gene>
    <name evidence="2" type="ORF">Strvi_0056</name>
</gene>
<accession>G2PHN1</accession>
<dbReference type="KEGG" id="svl:Strvi_0056"/>
<keyword evidence="2" id="KW-0614">Plasmid</keyword>
<evidence type="ECO:0000256" key="1">
    <source>
        <dbReference type="SAM" id="MobiDB-lite"/>
    </source>
</evidence>
<sequence length="70" mass="7617">MVTAAPPSGAGETHPPQMTSSICPDCRGQVSGVGHRYHCQNCDCLFSEHPADQGVAPIPSHSWNRHRPRR</sequence>
<dbReference type="AlphaFoldDB" id="G2PHN1"/>
<dbReference type="Proteomes" id="UP000008703">
    <property type="component" value="Plasmid pSTRVI02"/>
</dbReference>
<dbReference type="EMBL" id="CP002996">
    <property type="protein sequence ID" value="AEM88832.1"/>
    <property type="molecule type" value="Genomic_DNA"/>
</dbReference>
<proteinExistence type="predicted"/>
<protein>
    <submittedName>
        <fullName evidence="2">Uncharacterized protein</fullName>
    </submittedName>
</protein>
<reference evidence="2" key="1">
    <citation type="submission" date="2011-08" db="EMBL/GenBank/DDBJ databases">
        <title>Complete sequence of plasmid 2 of Streptomyces violaceusniger Tu 4113.</title>
        <authorList>
            <consortium name="US DOE Joint Genome Institute"/>
            <person name="Lucas S."/>
            <person name="Han J."/>
            <person name="Lapidus A."/>
            <person name="Cheng J.-F."/>
            <person name="Goodwin L."/>
            <person name="Pitluck S."/>
            <person name="Peters L."/>
            <person name="Ivanova N."/>
            <person name="Daligault H."/>
            <person name="Detter J.C."/>
            <person name="Han C."/>
            <person name="Tapia R."/>
            <person name="Land M."/>
            <person name="Hauser L."/>
            <person name="Kyrpides N."/>
            <person name="Ivanova N."/>
            <person name="Pagani I."/>
            <person name="Hagen A."/>
            <person name="Katz L."/>
            <person name="Fiedler H.-P."/>
            <person name="Keasling J."/>
            <person name="Fortman J."/>
            <person name="Woyke T."/>
        </authorList>
    </citation>
    <scope>NUCLEOTIDE SEQUENCE [LARGE SCALE GENOMIC DNA]</scope>
    <source>
        <strain evidence="2">Tu 4113</strain>
        <plasmid evidence="2">pSTRVI02</plasmid>
    </source>
</reference>
<dbReference type="HOGENOM" id="CLU_2756299_0_0_11"/>